<dbReference type="PATRIC" id="fig|1030841.3.peg.1712"/>
<gene>
    <name evidence="5" type="ORF">HMPREF9370_1720</name>
</gene>
<dbReference type="InterPro" id="IPR029044">
    <property type="entry name" value="Nucleotide-diphossugar_trans"/>
</dbReference>
<dbReference type="RefSeq" id="WP_009116861.1">
    <property type="nucleotide sequence ID" value="NZ_JH165159.1"/>
</dbReference>
<dbReference type="STRING" id="1030841.HMPREF9370_1720"/>
<accession>G4CRL0</accession>
<dbReference type="HOGENOM" id="CLU_528621_0_0_4"/>
<dbReference type="CDD" id="cd06420">
    <property type="entry name" value="GT2_Chondriotin_Pol_N"/>
    <property type="match status" value="1"/>
</dbReference>
<sequence>MKMNDTAEKIPVTAAMMVKNSEKYLAEVLQCLSGFDEVLLLDNGSTDRTLEIAACFNNVSIHKHEFIGFGPMKNLSAKLARHDWIFSIDSDEIVTPELMQSIRQADLSQTNRIYTLSRLNHYRGRAIKGCGWYPDIICRLYNRKHTRFNDRQVHESLEQPEGTQIAALKGELLHYSFDSADGLIQKMQQYTSLYADQFRFTKRTSAGSATLHGFSSFIKNYFIKQGFKYGSDGFTISFSNAAGSFYKYIKLNERNQALRVSLLITTYNRPDALQKVLYSTLQQSVKPVEILIADDGSREDTAEVIQIFASHCPIPVKHLWQEDDGFRAAQARNRAIAAANGEYMVIIDGDMVLHPEFIRDHIQAAQKNTLIQGSRVMLTQEKTAELLSRSDQTEPISLFDKGIEKRLSALRCSHLSKFIWRKKSQSHKSIKSCNMGFFREDALAVNGFNNEFVGWGREDSEFVARLYHHGLKRRNLKFSGIAYHLWHHEAERDALPHNDALLNKTLENKLTRCENGVNQFLMVDTEN</sequence>
<feature type="domain" description="Glycosyltransferase 2-like" evidence="3">
    <location>
        <begin position="15"/>
        <end position="102"/>
    </location>
</feature>
<protein>
    <submittedName>
        <fullName evidence="5">Glucosyltransferase</fullName>
    </submittedName>
</protein>
<dbReference type="PANTHER" id="PTHR43630:SF2">
    <property type="entry name" value="GLYCOSYLTRANSFERASE"/>
    <property type="match status" value="1"/>
</dbReference>
<dbReference type="SUPFAM" id="SSF53448">
    <property type="entry name" value="Nucleotide-diphospho-sugar transferases"/>
    <property type="match status" value="2"/>
</dbReference>
<dbReference type="CDD" id="cd02511">
    <property type="entry name" value="Beta4Glucosyltransferase"/>
    <property type="match status" value="1"/>
</dbReference>
<evidence type="ECO:0000256" key="2">
    <source>
        <dbReference type="ARBA" id="ARBA00038494"/>
    </source>
</evidence>
<dbReference type="Gene3D" id="3.90.550.10">
    <property type="entry name" value="Spore Coat Polysaccharide Biosynthesis Protein SpsA, Chain A"/>
    <property type="match status" value="2"/>
</dbReference>
<dbReference type="Pfam" id="PF02709">
    <property type="entry name" value="Glyco_transf_7C"/>
    <property type="match status" value="1"/>
</dbReference>
<dbReference type="EMBL" id="AGAZ01000061">
    <property type="protein sequence ID" value="EGZ45161.1"/>
    <property type="molecule type" value="Genomic_DNA"/>
</dbReference>
<keyword evidence="6" id="KW-1185">Reference proteome</keyword>
<organism evidence="5 6">
    <name type="scientific">Neisseria wadsworthii 9715</name>
    <dbReference type="NCBI Taxonomy" id="1030841"/>
    <lineage>
        <taxon>Bacteria</taxon>
        <taxon>Pseudomonadati</taxon>
        <taxon>Pseudomonadota</taxon>
        <taxon>Betaproteobacteria</taxon>
        <taxon>Neisseriales</taxon>
        <taxon>Neisseriaceae</taxon>
        <taxon>Neisseria</taxon>
    </lineage>
</organism>
<evidence type="ECO:0000256" key="1">
    <source>
        <dbReference type="ARBA" id="ARBA00022679"/>
    </source>
</evidence>
<evidence type="ECO:0000313" key="5">
    <source>
        <dbReference type="EMBL" id="EGZ45161.1"/>
    </source>
</evidence>
<dbReference type="InterPro" id="IPR001173">
    <property type="entry name" value="Glyco_trans_2-like"/>
</dbReference>
<dbReference type="AlphaFoldDB" id="G4CRL0"/>
<name>G4CRL0_9NEIS</name>
<dbReference type="GO" id="GO:0016740">
    <property type="term" value="F:transferase activity"/>
    <property type="evidence" value="ECO:0007669"/>
    <property type="project" value="UniProtKB-KW"/>
</dbReference>
<reference evidence="5 6" key="1">
    <citation type="submission" date="2011-06" db="EMBL/GenBank/DDBJ databases">
        <authorList>
            <person name="Muzny D."/>
            <person name="Qin X."/>
            <person name="Deng J."/>
            <person name="Jiang H."/>
            <person name="Liu Y."/>
            <person name="Qu J."/>
            <person name="Song X.-Z."/>
            <person name="Zhang L."/>
            <person name="Thornton R."/>
            <person name="Coyle M."/>
            <person name="Francisco L."/>
            <person name="Jackson L."/>
            <person name="Javaid M."/>
            <person name="Korchina V."/>
            <person name="Kovar C."/>
            <person name="Mata R."/>
            <person name="Mathew T."/>
            <person name="Ngo R."/>
            <person name="Nguyen L."/>
            <person name="Nguyen N."/>
            <person name="Okwuonu G."/>
            <person name="Ongeri F."/>
            <person name="Pham C."/>
            <person name="Simmons D."/>
            <person name="Wilczek-Boney K."/>
            <person name="Hale W."/>
            <person name="Jakkamsetti A."/>
            <person name="Pham P."/>
            <person name="Ruth R."/>
            <person name="San Lucas F."/>
            <person name="Warren J."/>
            <person name="Zhang J."/>
            <person name="Zhao Z."/>
            <person name="Zhou C."/>
            <person name="Zhu D."/>
            <person name="Lee S."/>
            <person name="Bess C."/>
            <person name="Blankenburg K."/>
            <person name="Forbes L."/>
            <person name="Fu Q."/>
            <person name="Gubbala S."/>
            <person name="Hirani K."/>
            <person name="Jayaseelan J.C."/>
            <person name="Lara F."/>
            <person name="Munidasa M."/>
            <person name="Palculict T."/>
            <person name="Patil S."/>
            <person name="Pu L.-L."/>
            <person name="Saada N."/>
            <person name="Tang L."/>
            <person name="Weissenberger G."/>
            <person name="Zhu Y."/>
            <person name="Hemphill L."/>
            <person name="Shang Y."/>
            <person name="Youmans B."/>
            <person name="Ayvaz T."/>
            <person name="Ross M."/>
            <person name="Santibanez J."/>
            <person name="Aqrawi P."/>
            <person name="Gross S."/>
            <person name="Joshi V."/>
            <person name="Fowler G."/>
            <person name="Nazareth L."/>
            <person name="Reid J."/>
            <person name="Worley K."/>
            <person name="Petrosino J."/>
            <person name="Highlander S."/>
            <person name="Gibbs R."/>
        </authorList>
    </citation>
    <scope>NUCLEOTIDE SEQUENCE [LARGE SCALE GENOMIC DNA]</scope>
    <source>
        <strain evidence="5 6">9715</strain>
    </source>
</reference>
<comment type="caution">
    <text evidence="5">The sequence shown here is derived from an EMBL/GenBank/DDBJ whole genome shotgun (WGS) entry which is preliminary data.</text>
</comment>
<dbReference type="InterPro" id="IPR027791">
    <property type="entry name" value="Galactosyl_T_C"/>
</dbReference>
<evidence type="ECO:0000313" key="6">
    <source>
        <dbReference type="Proteomes" id="UP000005336"/>
    </source>
</evidence>
<feature type="domain" description="Glycosyltransferase 2-like" evidence="3">
    <location>
        <begin position="261"/>
        <end position="384"/>
    </location>
</feature>
<evidence type="ECO:0000259" key="3">
    <source>
        <dbReference type="Pfam" id="PF00535"/>
    </source>
</evidence>
<evidence type="ECO:0000259" key="4">
    <source>
        <dbReference type="Pfam" id="PF02709"/>
    </source>
</evidence>
<keyword evidence="1 5" id="KW-0808">Transferase</keyword>
<dbReference type="Pfam" id="PF00535">
    <property type="entry name" value="Glycos_transf_2"/>
    <property type="match status" value="2"/>
</dbReference>
<dbReference type="Proteomes" id="UP000005336">
    <property type="component" value="Unassembled WGS sequence"/>
</dbReference>
<feature type="domain" description="Galactosyltransferase C-terminal" evidence="4">
    <location>
        <begin position="427"/>
        <end position="487"/>
    </location>
</feature>
<proteinExistence type="inferred from homology"/>
<dbReference type="PANTHER" id="PTHR43630">
    <property type="entry name" value="POLY-BETA-1,6-N-ACETYL-D-GLUCOSAMINE SYNTHASE"/>
    <property type="match status" value="1"/>
</dbReference>
<comment type="similarity">
    <text evidence="2">Belongs to the glycosyltransferase 2 family. WaaE/KdtX subfamily.</text>
</comment>